<dbReference type="Proteomes" id="UP000464013">
    <property type="component" value="Chromosome"/>
</dbReference>
<dbReference type="Pfam" id="PF22759">
    <property type="entry name" value="E217_GP41"/>
    <property type="match status" value="1"/>
</dbReference>
<evidence type="ECO:0000313" key="2">
    <source>
        <dbReference type="Proteomes" id="UP000464013"/>
    </source>
</evidence>
<gene>
    <name evidence="1" type="ORF">EKK97_14045</name>
</gene>
<dbReference type="AlphaFoldDB" id="A0A6I6SS49"/>
<proteinExistence type="predicted"/>
<dbReference type="InterPro" id="IPR054496">
    <property type="entry name" value="E217_GP41"/>
</dbReference>
<reference evidence="1 2" key="1">
    <citation type="submission" date="2019-01" db="EMBL/GenBank/DDBJ databases">
        <title>Complete genome of a denitifying bacterium Halomons sp. BC-M4-5.</title>
        <authorList>
            <person name="Wang L."/>
            <person name="Shao Z."/>
        </authorList>
    </citation>
    <scope>NUCLEOTIDE SEQUENCE [LARGE SCALE GENOMIC DNA]</scope>
    <source>
        <strain evidence="1 2">BC-M4-5</strain>
    </source>
</reference>
<dbReference type="KEGG" id="htx:EKK97_14045"/>
<dbReference type="OrthoDB" id="2087522at2"/>
<keyword evidence="2" id="KW-1185">Reference proteome</keyword>
<accession>A0A6I6SS49</accession>
<name>A0A6I6SS49_9GAMM</name>
<dbReference type="RefSeq" id="WP_159552788.1">
    <property type="nucleotide sequence ID" value="NZ_CP035042.1"/>
</dbReference>
<evidence type="ECO:0000313" key="1">
    <source>
        <dbReference type="EMBL" id="QHC50487.1"/>
    </source>
</evidence>
<organism evidence="1 2">
    <name type="scientific">Billgrantia tianxiuensis</name>
    <dbReference type="NCBI Taxonomy" id="2497861"/>
    <lineage>
        <taxon>Bacteria</taxon>
        <taxon>Pseudomonadati</taxon>
        <taxon>Pseudomonadota</taxon>
        <taxon>Gammaproteobacteria</taxon>
        <taxon>Oceanospirillales</taxon>
        <taxon>Halomonadaceae</taxon>
        <taxon>Billgrantia</taxon>
    </lineage>
</organism>
<protein>
    <submittedName>
        <fullName evidence="1">Uncharacterized protein</fullName>
    </submittedName>
</protein>
<sequence>MSQLFGRVYRLEIGDEGETLLLDGFDPGRFSGGVASQPAQIRFRVVHNITGYQSLAEITVYGLSYASRMKAYTRYDRVRLTAGFADRHGEIFSGTVYNVGIGRDGPDSFITLLCTAGGRPYDFAFLNQSFGPNTPVRELIEAAARQMGIPTTYVGDMGDLGRTQGGMTISQTARSFLRRLGQTFRFTWHIENDELVISNDDSMRDVQHRYSAETGMIGSPQIHERGLDVRVLMDATLKPLDEVIVENATGDLAFASRVLTYQGTIGVGRYVARSVVHSGDFYGDDWSTVIECFNPREPSVRRPGDPE</sequence>
<dbReference type="EMBL" id="CP035042">
    <property type="protein sequence ID" value="QHC50487.1"/>
    <property type="molecule type" value="Genomic_DNA"/>
</dbReference>